<dbReference type="PIRSF" id="PIRSF002070">
    <property type="entry name" value="SSB"/>
    <property type="match status" value="1"/>
</dbReference>
<protein>
    <recommendedName>
        <fullName evidence="2">Single-stranded DNA-binding protein</fullName>
    </recommendedName>
</protein>
<keyword evidence="1 2" id="KW-0238">DNA-binding</keyword>
<keyword evidence="4" id="KW-1185">Reference proteome</keyword>
<name>A0ABW1AG90_9ACTN</name>
<evidence type="ECO:0000256" key="2">
    <source>
        <dbReference type="PIRNR" id="PIRNR002070"/>
    </source>
</evidence>
<dbReference type="Proteomes" id="UP001596074">
    <property type="component" value="Unassembled WGS sequence"/>
</dbReference>
<dbReference type="CDD" id="cd04496">
    <property type="entry name" value="SSB_OBF"/>
    <property type="match status" value="1"/>
</dbReference>
<gene>
    <name evidence="3" type="ORF">ACFPZN_48655</name>
</gene>
<reference evidence="4" key="1">
    <citation type="journal article" date="2019" name="Int. J. Syst. Evol. Microbiol.">
        <title>The Global Catalogue of Microorganisms (GCM) 10K type strain sequencing project: providing services to taxonomists for standard genome sequencing and annotation.</title>
        <authorList>
            <consortium name="The Broad Institute Genomics Platform"/>
            <consortium name="The Broad Institute Genome Sequencing Center for Infectious Disease"/>
            <person name="Wu L."/>
            <person name="Ma J."/>
        </authorList>
    </citation>
    <scope>NUCLEOTIDE SEQUENCE [LARGE SCALE GENOMIC DNA]</scope>
    <source>
        <strain evidence="4">KCTC 42087</strain>
    </source>
</reference>
<dbReference type="GO" id="GO:0003677">
    <property type="term" value="F:DNA binding"/>
    <property type="evidence" value="ECO:0007669"/>
    <property type="project" value="UniProtKB-KW"/>
</dbReference>
<dbReference type="SUPFAM" id="SSF50249">
    <property type="entry name" value="Nucleic acid-binding proteins"/>
    <property type="match status" value="1"/>
</dbReference>
<evidence type="ECO:0000313" key="4">
    <source>
        <dbReference type="Proteomes" id="UP001596074"/>
    </source>
</evidence>
<dbReference type="Pfam" id="PF00436">
    <property type="entry name" value="SSB"/>
    <property type="match status" value="1"/>
</dbReference>
<dbReference type="InterPro" id="IPR000424">
    <property type="entry name" value="Primosome_PriB/ssb"/>
</dbReference>
<dbReference type="EMBL" id="JBHSON010000116">
    <property type="protein sequence ID" value="MFC5753541.1"/>
    <property type="molecule type" value="Genomic_DNA"/>
</dbReference>
<dbReference type="PROSITE" id="PS50935">
    <property type="entry name" value="SSB"/>
    <property type="match status" value="1"/>
</dbReference>
<dbReference type="InterPro" id="IPR011344">
    <property type="entry name" value="ssDNA-bd"/>
</dbReference>
<organism evidence="3 4">
    <name type="scientific">Actinomadura rugatobispora</name>
    <dbReference type="NCBI Taxonomy" id="1994"/>
    <lineage>
        <taxon>Bacteria</taxon>
        <taxon>Bacillati</taxon>
        <taxon>Actinomycetota</taxon>
        <taxon>Actinomycetes</taxon>
        <taxon>Streptosporangiales</taxon>
        <taxon>Thermomonosporaceae</taxon>
        <taxon>Actinomadura</taxon>
    </lineage>
</organism>
<evidence type="ECO:0000313" key="3">
    <source>
        <dbReference type="EMBL" id="MFC5753541.1"/>
    </source>
</evidence>
<proteinExistence type="predicted"/>
<sequence>MHVNTVILVGRLAEYPSRRSLPAGGGVVSWRLIVDRPREGGGRRTVDTIRCATFDPHLGDRTATWRPGDLIGVQGSLRRRFWRNDATRLGRYEVEVHEAEPVEYAAPVSPAGPSP</sequence>
<dbReference type="Gene3D" id="2.40.50.140">
    <property type="entry name" value="Nucleic acid-binding proteins"/>
    <property type="match status" value="1"/>
</dbReference>
<comment type="caution">
    <text evidence="3">The sequence shown here is derived from an EMBL/GenBank/DDBJ whole genome shotgun (WGS) entry which is preliminary data.</text>
</comment>
<dbReference type="InterPro" id="IPR012340">
    <property type="entry name" value="NA-bd_OB-fold"/>
</dbReference>
<evidence type="ECO:0000256" key="1">
    <source>
        <dbReference type="ARBA" id="ARBA00023125"/>
    </source>
</evidence>
<dbReference type="RefSeq" id="WP_378290665.1">
    <property type="nucleotide sequence ID" value="NZ_JBHSON010000116.1"/>
</dbReference>
<accession>A0ABW1AG90</accession>